<dbReference type="PANTHER" id="PTHR40375:SF2">
    <property type="entry name" value="SPORULATION-SPECIFIC PROTEIN 22"/>
    <property type="match status" value="1"/>
</dbReference>
<dbReference type="PANTHER" id="PTHR40375">
    <property type="entry name" value="SPORULATION-SPECIFIC PROTEIN 22"/>
    <property type="match status" value="1"/>
</dbReference>
<evidence type="ECO:0000256" key="1">
    <source>
        <dbReference type="ARBA" id="ARBA00023254"/>
    </source>
</evidence>
<dbReference type="SUPFAM" id="SSF48452">
    <property type="entry name" value="TPR-like"/>
    <property type="match status" value="1"/>
</dbReference>
<evidence type="ECO:0000313" key="4">
    <source>
        <dbReference type="EMBL" id="WOK94543.1"/>
    </source>
</evidence>
<dbReference type="AlphaFoldDB" id="A0AAQ3JS42"/>
<dbReference type="Pfam" id="PF13181">
    <property type="entry name" value="TPR_8"/>
    <property type="match status" value="2"/>
</dbReference>
<accession>A0AAQ3JS42</accession>
<proteinExistence type="predicted"/>
<dbReference type="InterPro" id="IPR011990">
    <property type="entry name" value="TPR-like_helical_dom_sf"/>
</dbReference>
<dbReference type="InterPro" id="IPR039057">
    <property type="entry name" value="Spo22/ZIP4"/>
</dbReference>
<keyword evidence="5" id="KW-1185">Reference proteome</keyword>
<name>A0AAQ3JS42_9LILI</name>
<organism evidence="4 5">
    <name type="scientific">Canna indica</name>
    <name type="common">Indian-shot</name>
    <dbReference type="NCBI Taxonomy" id="4628"/>
    <lineage>
        <taxon>Eukaryota</taxon>
        <taxon>Viridiplantae</taxon>
        <taxon>Streptophyta</taxon>
        <taxon>Embryophyta</taxon>
        <taxon>Tracheophyta</taxon>
        <taxon>Spermatophyta</taxon>
        <taxon>Magnoliopsida</taxon>
        <taxon>Liliopsida</taxon>
        <taxon>Zingiberales</taxon>
        <taxon>Cannaceae</taxon>
        <taxon>Canna</taxon>
    </lineage>
</organism>
<evidence type="ECO:0000313" key="5">
    <source>
        <dbReference type="Proteomes" id="UP001327560"/>
    </source>
</evidence>
<evidence type="ECO:0000256" key="3">
    <source>
        <dbReference type="PROSITE-ProRule" id="PRU00339"/>
    </source>
</evidence>
<dbReference type="SMART" id="SM00028">
    <property type="entry name" value="TPR"/>
    <property type="match status" value="3"/>
</dbReference>
<keyword evidence="3" id="KW-0802">TPR repeat</keyword>
<dbReference type="Proteomes" id="UP001327560">
    <property type="component" value="Chromosome 1"/>
</dbReference>
<reference evidence="4 5" key="1">
    <citation type="submission" date="2023-10" db="EMBL/GenBank/DDBJ databases">
        <title>Chromosome-scale genome assembly provides insights into flower coloration mechanisms of Canna indica.</title>
        <authorList>
            <person name="Li C."/>
        </authorList>
    </citation>
    <scope>NUCLEOTIDE SEQUENCE [LARGE SCALE GENOMIC DNA]</scope>
    <source>
        <tissue evidence="4">Flower</tissue>
    </source>
</reference>
<dbReference type="GO" id="GO:0090173">
    <property type="term" value="P:regulation of synaptonemal complex assembly"/>
    <property type="evidence" value="ECO:0007669"/>
    <property type="project" value="InterPro"/>
</dbReference>
<dbReference type="GO" id="GO:0051321">
    <property type="term" value="P:meiotic cell cycle"/>
    <property type="evidence" value="ECO:0007669"/>
    <property type="project" value="UniProtKB-KW"/>
</dbReference>
<dbReference type="Gene3D" id="1.25.40.10">
    <property type="entry name" value="Tetratricopeptide repeat domain"/>
    <property type="match status" value="2"/>
</dbReference>
<keyword evidence="1" id="KW-0469">Meiosis</keyword>
<feature type="repeat" description="TPR" evidence="3">
    <location>
        <begin position="137"/>
        <end position="170"/>
    </location>
</feature>
<sequence length="949" mass="104290">MKISELSPDLRQTPGDPQPILQHLLEDIESSVKEAESLHPDNPSSSPATLAGRLRRSLSRLSVPSSLPLPEPTKLHLWKLSYRLWNACVDLSNAAELLLPDAPRLKAELAELRHVAADILFVAGMPLGVPSAAFKSASFFHKTGLIWHELGRFDLAAECFERATELASTAQVEGAPQIVGEDERRLLLDLNLSRARTAWEVADRNLAIALLNRSKNLIFGSPSGFRALAEQYLLFGKLDLSRKSSEGRSDASKFLTEALDLCEKGIAVARGRGTGGGGDTLELEGLKQRCLRFLAAERLQVEDYDGVMKCVRALRSGSAAPLATEHPSVRYVAMKAWLGAGRLQEAEMELMGMMANKEVPEAACVSAAEAYLSVAGPDAARAVLLGLAGRCHASSVSALRVVRRVAEGGGRGRSRVLAELTADERVVALFQGSVASKERSAMHALLWNCGAELFRSKDYELSSEMFEKSMLYVPRDEEHRSRRSNCFRVLSLCHLGLGQIDRAQEFIEQAEKLEPNINSAFLKYKIYLQKKDEKEAISQMQAMVNCMDFNPEFLTLCTHEAIACQMLPVATAALTVLLSLYSPGKKMPMPEVSVLRNLISLVQRNPDTEPEILKYTQYARARMDDLGVECFFGKGAVGSRELNWLAGISWNMGQKTGKEKNYELCAKFFELASAFYGTIADEDSGNQTISCKSLIISVGAMLNAEEQKKVPLSDSDVKMAMEMLNRAGKILPLISSSVKESREQEAENSNLCFLHTYSTYQLINRLSDDARSQQLQLVKSFAASKACTPHHLLQLGLTACCGERHNPEVAEFTFNACLSGLLASPSPDYSSVSIVIRKLVCLAASRGNDDGTYDVYRQAYQIILGLKEGEYPIEEGKWLAMTAWNKSGLAIRMRQAANARKWMKLGLDLARHLKGMENYISGMEECLANFEKLCCNGGVGGSGEASSRS</sequence>
<dbReference type="PROSITE" id="PS50005">
    <property type="entry name" value="TPR"/>
    <property type="match status" value="1"/>
</dbReference>
<gene>
    <name evidence="4" type="ORF">Cni_G03247</name>
</gene>
<dbReference type="InterPro" id="IPR013940">
    <property type="entry name" value="Spo22/ZIP4/TEX11"/>
</dbReference>
<evidence type="ECO:0000256" key="2">
    <source>
        <dbReference type="ARBA" id="ARBA00031845"/>
    </source>
</evidence>
<dbReference type="EMBL" id="CP136890">
    <property type="protein sequence ID" value="WOK94543.1"/>
    <property type="molecule type" value="Genomic_DNA"/>
</dbReference>
<dbReference type="Pfam" id="PF08631">
    <property type="entry name" value="SPO22"/>
    <property type="match status" value="1"/>
</dbReference>
<protein>
    <recommendedName>
        <fullName evidence="2">Protein ZIP4 homolog</fullName>
    </recommendedName>
</protein>
<dbReference type="InterPro" id="IPR019734">
    <property type="entry name" value="TPR_rpt"/>
</dbReference>